<keyword evidence="2" id="KW-1185">Reference proteome</keyword>
<dbReference type="AlphaFoldDB" id="A0AAV9IBU7"/>
<proteinExistence type="predicted"/>
<comment type="caution">
    <text evidence="1">The sequence shown here is derived from an EMBL/GenBank/DDBJ whole genome shotgun (WGS) entry which is preliminary data.</text>
</comment>
<evidence type="ECO:0000313" key="2">
    <source>
        <dbReference type="Proteomes" id="UP001300502"/>
    </source>
</evidence>
<dbReference type="Gene3D" id="3.40.50.150">
    <property type="entry name" value="Vaccinia Virus protein VP39"/>
    <property type="match status" value="1"/>
</dbReference>
<protein>
    <recommendedName>
        <fullName evidence="3">Methyltransferase FkbM domain-containing protein</fullName>
    </recommendedName>
</protein>
<reference evidence="1 2" key="1">
    <citation type="submission" date="2022-07" db="EMBL/GenBank/DDBJ databases">
        <title>Genome-wide signatures of adaptation to extreme environments.</title>
        <authorList>
            <person name="Cho C.H."/>
            <person name="Yoon H.S."/>
        </authorList>
    </citation>
    <scope>NUCLEOTIDE SEQUENCE [LARGE SCALE GENOMIC DNA]</scope>
    <source>
        <strain evidence="1 2">108.79 E11</strain>
    </source>
</reference>
<gene>
    <name evidence="1" type="ORF">GAYE_SCF06G2695</name>
</gene>
<accession>A0AAV9IBU7</accession>
<evidence type="ECO:0008006" key="3">
    <source>
        <dbReference type="Google" id="ProtNLM"/>
    </source>
</evidence>
<evidence type="ECO:0000313" key="1">
    <source>
        <dbReference type="EMBL" id="KAK4524792.1"/>
    </source>
</evidence>
<dbReference type="Proteomes" id="UP001300502">
    <property type="component" value="Unassembled WGS sequence"/>
</dbReference>
<dbReference type="InterPro" id="IPR029063">
    <property type="entry name" value="SAM-dependent_MTases_sf"/>
</dbReference>
<sequence>MGNIEFFDKKPYVQKQAIPAYSFRSLLSPEFDKVDNFKLQSYVLSTSKSVPPYYFVAYEPYMDSFVSSSMLETGVSLIKQYVNDTTVDCLVLDVGMNFGSFPLYAACKNCEVYGFEVQSSVIFAKGSLERQWCFRETWLSFPENNLGGTPVVYDNTSAGDESVLAVRIDEVIQYPCHITFAKLDIEGSEHRALHGMKVFLQNHLVDGSVIEIQDDDQSKQWISDIYDWGYVCLKVTECQYPLNYSAALQTFPFMTTKKKALEKSHENDQNYWCVPDFRNKKVVLD</sequence>
<dbReference type="EMBL" id="JANCYU010000026">
    <property type="protein sequence ID" value="KAK4524792.1"/>
    <property type="molecule type" value="Genomic_DNA"/>
</dbReference>
<organism evidence="1 2">
    <name type="scientific">Galdieria yellowstonensis</name>
    <dbReference type="NCBI Taxonomy" id="3028027"/>
    <lineage>
        <taxon>Eukaryota</taxon>
        <taxon>Rhodophyta</taxon>
        <taxon>Bangiophyceae</taxon>
        <taxon>Galdieriales</taxon>
        <taxon>Galdieriaceae</taxon>
        <taxon>Galdieria</taxon>
    </lineage>
</organism>
<name>A0AAV9IBU7_9RHOD</name>
<dbReference type="SUPFAM" id="SSF53335">
    <property type="entry name" value="S-adenosyl-L-methionine-dependent methyltransferases"/>
    <property type="match status" value="1"/>
</dbReference>